<dbReference type="InterPro" id="IPR043128">
    <property type="entry name" value="Rev_trsase/Diguanyl_cyclase"/>
</dbReference>
<dbReference type="InterPro" id="IPR001633">
    <property type="entry name" value="EAL_dom"/>
</dbReference>
<dbReference type="FunFam" id="3.20.20.450:FF:000001">
    <property type="entry name" value="Cyclic di-GMP phosphodiesterase yahA"/>
    <property type="match status" value="1"/>
</dbReference>
<protein>
    <submittedName>
        <fullName evidence="3">Diguanylate cyclase (GGDEF) domain-containing protein</fullName>
    </submittedName>
</protein>
<dbReference type="GO" id="GO:0032259">
    <property type="term" value="P:methylation"/>
    <property type="evidence" value="ECO:0007669"/>
    <property type="project" value="InterPro"/>
</dbReference>
<dbReference type="PANTHER" id="PTHR44757:SF2">
    <property type="entry name" value="BIOFILM ARCHITECTURE MAINTENANCE PROTEIN MBAA"/>
    <property type="match status" value="1"/>
</dbReference>
<dbReference type="Pfam" id="PF01590">
    <property type="entry name" value="GAF"/>
    <property type="match status" value="1"/>
</dbReference>
<dbReference type="Gene3D" id="3.30.450.40">
    <property type="match status" value="1"/>
</dbReference>
<dbReference type="Pfam" id="PF00563">
    <property type="entry name" value="EAL"/>
    <property type="match status" value="1"/>
</dbReference>
<dbReference type="AlphaFoldDB" id="A0A1N7K7Q6"/>
<accession>A0A1N7K7Q6</accession>
<dbReference type="SUPFAM" id="SSF141868">
    <property type="entry name" value="EAL domain-like"/>
    <property type="match status" value="1"/>
</dbReference>
<proteinExistence type="predicted"/>
<dbReference type="PROSITE" id="PS50887">
    <property type="entry name" value="GGDEF"/>
    <property type="match status" value="1"/>
</dbReference>
<dbReference type="PROSITE" id="PS00092">
    <property type="entry name" value="N6_MTASE"/>
    <property type="match status" value="1"/>
</dbReference>
<evidence type="ECO:0000259" key="1">
    <source>
        <dbReference type="PROSITE" id="PS50883"/>
    </source>
</evidence>
<dbReference type="InterPro" id="IPR000160">
    <property type="entry name" value="GGDEF_dom"/>
</dbReference>
<dbReference type="InterPro" id="IPR029787">
    <property type="entry name" value="Nucleotide_cyclase"/>
</dbReference>
<reference evidence="4" key="1">
    <citation type="submission" date="2017-01" db="EMBL/GenBank/DDBJ databases">
        <authorList>
            <person name="Varghese N."/>
            <person name="Submissions S."/>
        </authorList>
    </citation>
    <scope>NUCLEOTIDE SEQUENCE [LARGE SCALE GENOMIC DNA]</scope>
    <source>
        <strain evidence="4">DSM 23127</strain>
    </source>
</reference>
<dbReference type="SUPFAM" id="SSF55781">
    <property type="entry name" value="GAF domain-like"/>
    <property type="match status" value="1"/>
</dbReference>
<dbReference type="Gene3D" id="3.30.70.270">
    <property type="match status" value="1"/>
</dbReference>
<dbReference type="PROSITE" id="PS50883">
    <property type="entry name" value="EAL"/>
    <property type="match status" value="1"/>
</dbReference>
<evidence type="ECO:0000259" key="2">
    <source>
        <dbReference type="PROSITE" id="PS50887"/>
    </source>
</evidence>
<dbReference type="InterPro" id="IPR002052">
    <property type="entry name" value="DNA_methylase_N6_adenine_CS"/>
</dbReference>
<dbReference type="SMART" id="SM00267">
    <property type="entry name" value="GGDEF"/>
    <property type="match status" value="1"/>
</dbReference>
<evidence type="ECO:0000313" key="4">
    <source>
        <dbReference type="Proteomes" id="UP000187608"/>
    </source>
</evidence>
<feature type="domain" description="EAL" evidence="1">
    <location>
        <begin position="452"/>
        <end position="702"/>
    </location>
</feature>
<dbReference type="Gene3D" id="3.20.20.450">
    <property type="entry name" value="EAL domain"/>
    <property type="match status" value="1"/>
</dbReference>
<dbReference type="InterPro" id="IPR003018">
    <property type="entry name" value="GAF"/>
</dbReference>
<dbReference type="CDD" id="cd01948">
    <property type="entry name" value="EAL"/>
    <property type="match status" value="1"/>
</dbReference>
<sequence length="702" mass="79971">MDSMARELLEQLVVPTWFYDRESDVIYVNPPYREHSSLKAEVYTLDEFLMEIPYKYREQFLMLRDKEEPSFSLKYHFMDAENKTFEDIASLISDAQGEAVGYAGHSLTFLDAITEADKLKQAIIEIGEAFRENGGQSFYDFSVRYLAKLLEADGVLIGTITGEEQRYVDTVAMVHKGEIVPNISYSLTGTPCAEAADTGECFVPSDAKEKYPDDQTLHSMNVESYFGSPLYNSNSEVIGILAVMSEEKKTEGEMERAIFRVFADRISTELTKRNAELELQAVSRYDPLTGLVKREYFGELLDLEMERHHDQVILMVMDIDNFKMVNDSWGHDVGDELLRKLARHLLEEFSELDSVISRMSSDEFAMMIRGEYSEGEIVRRAEQLIDSMRYPFVIGGNEYFGTLSVGIAFSGGGEAAKNLISHADAALNKAKYKGKNRYEIYHRHLGIAVKEELQIKQALYYALENEEFVLFYQPQVCENDSTVIGYEALLRWSHPEYGLLTPDKFIEIAENSGFIIPMGEWVLKESCRQLKEWQEFYGRHELKVSVNLSAQQFKDRYLDDKILMAVEEAGLTPKHLVIEITESMVLEDFKGSVKVLDSLRKRGVEVHLDDFGTGYSSLNYLSKLPVDTIKIDKSFVWNIGKTEQDGAIVRAIIAMAENLGMKVIAEGVESKEQLEYLKQTGCHLYQGFYYSKPAPPVGVVVY</sequence>
<dbReference type="Pfam" id="PF00990">
    <property type="entry name" value="GGDEF"/>
    <property type="match status" value="1"/>
</dbReference>
<dbReference type="NCBIfam" id="TIGR00254">
    <property type="entry name" value="GGDEF"/>
    <property type="match status" value="1"/>
</dbReference>
<dbReference type="CDD" id="cd01949">
    <property type="entry name" value="GGDEF"/>
    <property type="match status" value="1"/>
</dbReference>
<gene>
    <name evidence="3" type="ORF">SAMN05421687_10984</name>
</gene>
<dbReference type="PANTHER" id="PTHR44757">
    <property type="entry name" value="DIGUANYLATE CYCLASE DGCP"/>
    <property type="match status" value="1"/>
</dbReference>
<evidence type="ECO:0000313" key="3">
    <source>
        <dbReference type="EMBL" id="SIS57591.1"/>
    </source>
</evidence>
<keyword evidence="4" id="KW-1185">Reference proteome</keyword>
<dbReference type="SMART" id="SM00052">
    <property type="entry name" value="EAL"/>
    <property type="match status" value="1"/>
</dbReference>
<dbReference type="GO" id="GO:0008168">
    <property type="term" value="F:methyltransferase activity"/>
    <property type="evidence" value="ECO:0007669"/>
    <property type="project" value="InterPro"/>
</dbReference>
<name>A0A1N7K7Q6_9BACI</name>
<organism evidence="3 4">
    <name type="scientific">Salimicrobium flavidum</name>
    <dbReference type="NCBI Taxonomy" id="570947"/>
    <lineage>
        <taxon>Bacteria</taxon>
        <taxon>Bacillati</taxon>
        <taxon>Bacillota</taxon>
        <taxon>Bacilli</taxon>
        <taxon>Bacillales</taxon>
        <taxon>Bacillaceae</taxon>
        <taxon>Salimicrobium</taxon>
    </lineage>
</organism>
<dbReference type="InterPro" id="IPR052155">
    <property type="entry name" value="Biofilm_reg_signaling"/>
</dbReference>
<dbReference type="EMBL" id="FTOC01000009">
    <property type="protein sequence ID" value="SIS57591.1"/>
    <property type="molecule type" value="Genomic_DNA"/>
</dbReference>
<feature type="domain" description="GGDEF" evidence="2">
    <location>
        <begin position="310"/>
        <end position="443"/>
    </location>
</feature>
<dbReference type="InterPro" id="IPR029016">
    <property type="entry name" value="GAF-like_dom_sf"/>
</dbReference>
<dbReference type="STRING" id="570947.SAMN05421687_10984"/>
<dbReference type="GO" id="GO:0003676">
    <property type="term" value="F:nucleic acid binding"/>
    <property type="evidence" value="ECO:0007669"/>
    <property type="project" value="InterPro"/>
</dbReference>
<dbReference type="SUPFAM" id="SSF55073">
    <property type="entry name" value="Nucleotide cyclase"/>
    <property type="match status" value="1"/>
</dbReference>
<dbReference type="Proteomes" id="UP000187608">
    <property type="component" value="Unassembled WGS sequence"/>
</dbReference>
<dbReference type="InterPro" id="IPR035919">
    <property type="entry name" value="EAL_sf"/>
</dbReference>